<dbReference type="OMA" id="WCAYNGS"/>
<feature type="region of interest" description="Disordered" evidence="1">
    <location>
        <begin position="88"/>
        <end position="109"/>
    </location>
</feature>
<dbReference type="EMBL" id="JABSTR010000005">
    <property type="protein sequence ID" value="KAH9370438.1"/>
    <property type="molecule type" value="Genomic_DNA"/>
</dbReference>
<evidence type="ECO:0000256" key="1">
    <source>
        <dbReference type="SAM" id="MobiDB-lite"/>
    </source>
</evidence>
<keyword evidence="4" id="KW-1185">Reference proteome</keyword>
<keyword evidence="2" id="KW-1133">Transmembrane helix</keyword>
<protein>
    <submittedName>
        <fullName evidence="3">Uncharacterized protein</fullName>
    </submittedName>
</protein>
<gene>
    <name evidence="3" type="ORF">HPB48_008674</name>
</gene>
<dbReference type="Proteomes" id="UP000821853">
    <property type="component" value="Chromosome 3"/>
</dbReference>
<feature type="compositionally biased region" description="Polar residues" evidence="1">
    <location>
        <begin position="1"/>
        <end position="12"/>
    </location>
</feature>
<feature type="compositionally biased region" description="Basic residues" evidence="1">
    <location>
        <begin position="98"/>
        <end position="107"/>
    </location>
</feature>
<evidence type="ECO:0000313" key="4">
    <source>
        <dbReference type="Proteomes" id="UP000821853"/>
    </source>
</evidence>
<keyword evidence="2" id="KW-0812">Transmembrane</keyword>
<organism evidence="3 4">
    <name type="scientific">Haemaphysalis longicornis</name>
    <name type="common">Bush tick</name>
    <dbReference type="NCBI Taxonomy" id="44386"/>
    <lineage>
        <taxon>Eukaryota</taxon>
        <taxon>Metazoa</taxon>
        <taxon>Ecdysozoa</taxon>
        <taxon>Arthropoda</taxon>
        <taxon>Chelicerata</taxon>
        <taxon>Arachnida</taxon>
        <taxon>Acari</taxon>
        <taxon>Parasitiformes</taxon>
        <taxon>Ixodida</taxon>
        <taxon>Ixodoidea</taxon>
        <taxon>Ixodidae</taxon>
        <taxon>Haemaphysalinae</taxon>
        <taxon>Haemaphysalis</taxon>
    </lineage>
</organism>
<sequence>MGTPQAAYTTALESEKRCTPTETGDNASVDSTRSSGDNKQGELTWRERLAAEKKPSYAVVYVPAALIVGVLACLLLYACVAAIVSASSDSSAGDSGGRRHRGQRPKARSPITSGELWCVFDTDAMPEEFEYPESGVCDAFVYCCLGLNATGVHLGAEDYRDRFAKLQLAANTTRPARARSALSRVKTLAVVGRRNSTPPLLKTLGAVGKRELVRGIVSWTTKNGLSGLLMNYDNDLSGDYYRVVRSLHRRLHVHGLWLLQLFDDNDDGTKFSAGAFVQHGMDPVVWMGHGHLEDQVHQLVCPAQFTSDRDASWSFNSGLFEYRVFNKASYGHDYLDRTMVTAAFRGYHYKVSKKGRDATRVGPVAYSSICIEQSKPEAIFETSNVTDCLVVRRGKHWYSSLGPEPTRVFNLAAKSLGLLAIHAEQDDHVGLCGDRFPLLKAARDAIGQHAKSSPLILT</sequence>
<proteinExistence type="predicted"/>
<dbReference type="VEuPathDB" id="VectorBase:HLOH_041080"/>
<accession>A0A9J6FWF1</accession>
<dbReference type="AlphaFoldDB" id="A0A9J6FWF1"/>
<evidence type="ECO:0000256" key="2">
    <source>
        <dbReference type="SAM" id="Phobius"/>
    </source>
</evidence>
<feature type="region of interest" description="Disordered" evidence="1">
    <location>
        <begin position="1"/>
        <end position="41"/>
    </location>
</feature>
<dbReference type="OrthoDB" id="10447255at2759"/>
<name>A0A9J6FWF1_HAELO</name>
<evidence type="ECO:0000313" key="3">
    <source>
        <dbReference type="EMBL" id="KAH9370438.1"/>
    </source>
</evidence>
<comment type="caution">
    <text evidence="3">The sequence shown here is derived from an EMBL/GenBank/DDBJ whole genome shotgun (WGS) entry which is preliminary data.</text>
</comment>
<keyword evidence="2" id="KW-0472">Membrane</keyword>
<reference evidence="3 4" key="1">
    <citation type="journal article" date="2020" name="Cell">
        <title>Large-Scale Comparative Analyses of Tick Genomes Elucidate Their Genetic Diversity and Vector Capacities.</title>
        <authorList>
            <consortium name="Tick Genome and Microbiome Consortium (TIGMIC)"/>
            <person name="Jia N."/>
            <person name="Wang J."/>
            <person name="Shi W."/>
            <person name="Du L."/>
            <person name="Sun Y."/>
            <person name="Zhan W."/>
            <person name="Jiang J.F."/>
            <person name="Wang Q."/>
            <person name="Zhang B."/>
            <person name="Ji P."/>
            <person name="Bell-Sakyi L."/>
            <person name="Cui X.M."/>
            <person name="Yuan T.T."/>
            <person name="Jiang B.G."/>
            <person name="Yang W.F."/>
            <person name="Lam T.T."/>
            <person name="Chang Q.C."/>
            <person name="Ding S.J."/>
            <person name="Wang X.J."/>
            <person name="Zhu J.G."/>
            <person name="Ruan X.D."/>
            <person name="Zhao L."/>
            <person name="Wei J.T."/>
            <person name="Ye R.Z."/>
            <person name="Que T.C."/>
            <person name="Du C.H."/>
            <person name="Zhou Y.H."/>
            <person name="Cheng J.X."/>
            <person name="Dai P.F."/>
            <person name="Guo W.B."/>
            <person name="Han X.H."/>
            <person name="Huang E.J."/>
            <person name="Li L.F."/>
            <person name="Wei W."/>
            <person name="Gao Y.C."/>
            <person name="Liu J.Z."/>
            <person name="Shao H.Z."/>
            <person name="Wang X."/>
            <person name="Wang C.C."/>
            <person name="Yang T.C."/>
            <person name="Huo Q.B."/>
            <person name="Li W."/>
            <person name="Chen H.Y."/>
            <person name="Chen S.E."/>
            <person name="Zhou L.G."/>
            <person name="Ni X.B."/>
            <person name="Tian J.H."/>
            <person name="Sheng Y."/>
            <person name="Liu T."/>
            <person name="Pan Y.S."/>
            <person name="Xia L.Y."/>
            <person name="Li J."/>
            <person name="Zhao F."/>
            <person name="Cao W.C."/>
        </authorList>
    </citation>
    <scope>NUCLEOTIDE SEQUENCE [LARGE SCALE GENOMIC DNA]</scope>
    <source>
        <strain evidence="3">HaeL-2018</strain>
    </source>
</reference>
<feature type="compositionally biased region" description="Polar residues" evidence="1">
    <location>
        <begin position="20"/>
        <end position="38"/>
    </location>
</feature>
<feature type="transmembrane region" description="Helical" evidence="2">
    <location>
        <begin position="58"/>
        <end position="84"/>
    </location>
</feature>